<name>A0ABV8U0D9_9ACTN</name>
<organism evidence="1 2">
    <name type="scientific">Salininema proteolyticum</name>
    <dbReference type="NCBI Taxonomy" id="1607685"/>
    <lineage>
        <taxon>Bacteria</taxon>
        <taxon>Bacillati</taxon>
        <taxon>Actinomycetota</taxon>
        <taxon>Actinomycetes</taxon>
        <taxon>Glycomycetales</taxon>
        <taxon>Glycomycetaceae</taxon>
        <taxon>Salininema</taxon>
    </lineage>
</organism>
<reference evidence="2" key="1">
    <citation type="journal article" date="2019" name="Int. J. Syst. Evol. Microbiol.">
        <title>The Global Catalogue of Microorganisms (GCM) 10K type strain sequencing project: providing services to taxonomists for standard genome sequencing and annotation.</title>
        <authorList>
            <consortium name="The Broad Institute Genomics Platform"/>
            <consortium name="The Broad Institute Genome Sequencing Center for Infectious Disease"/>
            <person name="Wu L."/>
            <person name="Ma J."/>
        </authorList>
    </citation>
    <scope>NUCLEOTIDE SEQUENCE [LARGE SCALE GENOMIC DNA]</scope>
    <source>
        <strain evidence="2">IBRC-M 10908</strain>
    </source>
</reference>
<comment type="caution">
    <text evidence="1">The sequence shown here is derived from an EMBL/GenBank/DDBJ whole genome shotgun (WGS) entry which is preliminary data.</text>
</comment>
<accession>A0ABV8U0D9</accession>
<keyword evidence="2" id="KW-1185">Reference proteome</keyword>
<gene>
    <name evidence="1" type="ORF">ACFPET_13110</name>
</gene>
<evidence type="ECO:0000313" key="1">
    <source>
        <dbReference type="EMBL" id="MFC4336143.1"/>
    </source>
</evidence>
<dbReference type="EMBL" id="JBHSDK010000016">
    <property type="protein sequence ID" value="MFC4336143.1"/>
    <property type="molecule type" value="Genomic_DNA"/>
</dbReference>
<proteinExistence type="predicted"/>
<dbReference type="Proteomes" id="UP001595823">
    <property type="component" value="Unassembled WGS sequence"/>
</dbReference>
<sequence>MEEYYWPDWGAYQDREQDAREAWPNMVTALPVGTDVAGEVIGRQPFGVFLRLEGHPQAIGLAQITAMPTCRCFSVCHGLEGGDVTVFEVLCS</sequence>
<dbReference type="RefSeq" id="WP_380621739.1">
    <property type="nucleotide sequence ID" value="NZ_JBHSDK010000016.1"/>
</dbReference>
<evidence type="ECO:0000313" key="2">
    <source>
        <dbReference type="Proteomes" id="UP001595823"/>
    </source>
</evidence>
<protein>
    <submittedName>
        <fullName evidence="1">RNA-binding protein</fullName>
    </submittedName>
</protein>